<evidence type="ECO:0000313" key="7">
    <source>
        <dbReference type="EMBL" id="GAA4026165.1"/>
    </source>
</evidence>
<organism evidence="7 8">
    <name type="scientific">Allokutzneria multivorans</name>
    <dbReference type="NCBI Taxonomy" id="1142134"/>
    <lineage>
        <taxon>Bacteria</taxon>
        <taxon>Bacillati</taxon>
        <taxon>Actinomycetota</taxon>
        <taxon>Actinomycetes</taxon>
        <taxon>Pseudonocardiales</taxon>
        <taxon>Pseudonocardiaceae</taxon>
        <taxon>Allokutzneria</taxon>
    </lineage>
</organism>
<comment type="subcellular location">
    <subcellularLocation>
        <location evidence="1">Cell membrane</location>
        <topology evidence="1">Lipid-anchor</topology>
    </subcellularLocation>
</comment>
<dbReference type="EMBL" id="BAABAL010000019">
    <property type="protein sequence ID" value="GAA4026165.1"/>
    <property type="molecule type" value="Genomic_DNA"/>
</dbReference>
<dbReference type="Pfam" id="PF16708">
    <property type="entry name" value="LppA"/>
    <property type="match status" value="1"/>
</dbReference>
<evidence type="ECO:0000256" key="1">
    <source>
        <dbReference type="ARBA" id="ARBA00004193"/>
    </source>
</evidence>
<reference evidence="8" key="1">
    <citation type="journal article" date="2019" name="Int. J. Syst. Evol. Microbiol.">
        <title>The Global Catalogue of Microorganisms (GCM) 10K type strain sequencing project: providing services to taxonomists for standard genome sequencing and annotation.</title>
        <authorList>
            <consortium name="The Broad Institute Genomics Platform"/>
            <consortium name="The Broad Institute Genome Sequencing Center for Infectious Disease"/>
            <person name="Wu L."/>
            <person name="Ma J."/>
        </authorList>
    </citation>
    <scope>NUCLEOTIDE SEQUENCE [LARGE SCALE GENOMIC DNA]</scope>
    <source>
        <strain evidence="8">JCM 17342</strain>
    </source>
</reference>
<evidence type="ECO:0000256" key="2">
    <source>
        <dbReference type="ARBA" id="ARBA00022475"/>
    </source>
</evidence>
<sequence length="186" mass="20216">MEKQHVPSGAALMRRAATLTACLLILISCGGPSMEDKFQALARRPDIDVMTARYEEMQTALRNRVSAEVGPLNWKEQDPMSKAGCSGYSDVRGVESRTLALWIHFGNIPDKQWDRVVAIATEVTSAYGFEVPSARVNSPGQHDITAKDAYGALYMLGTAVNTTLMLHTGCHLEARAHPANAGKKTS</sequence>
<keyword evidence="2" id="KW-1003">Cell membrane</keyword>
<evidence type="ECO:0000256" key="4">
    <source>
        <dbReference type="ARBA" id="ARBA00023136"/>
    </source>
</evidence>
<evidence type="ECO:0000256" key="5">
    <source>
        <dbReference type="ARBA" id="ARBA00023139"/>
    </source>
</evidence>
<dbReference type="PROSITE" id="PS51257">
    <property type="entry name" value="PROKAR_LIPOPROTEIN"/>
    <property type="match status" value="1"/>
</dbReference>
<keyword evidence="4" id="KW-0472">Membrane</keyword>
<evidence type="ECO:0008006" key="9">
    <source>
        <dbReference type="Google" id="ProtNLM"/>
    </source>
</evidence>
<gene>
    <name evidence="7" type="ORF">GCM10022247_58700</name>
</gene>
<accession>A0ABP7TGV4</accession>
<evidence type="ECO:0000313" key="8">
    <source>
        <dbReference type="Proteomes" id="UP001501747"/>
    </source>
</evidence>
<proteinExistence type="predicted"/>
<keyword evidence="5" id="KW-0564">Palmitate</keyword>
<dbReference type="Gene3D" id="3.30.2030.20">
    <property type="match status" value="1"/>
</dbReference>
<keyword evidence="8" id="KW-1185">Reference proteome</keyword>
<comment type="caution">
    <text evidence="7">The sequence shown here is derived from an EMBL/GenBank/DDBJ whole genome shotgun (WGS) entry which is preliminary data.</text>
</comment>
<dbReference type="Proteomes" id="UP001501747">
    <property type="component" value="Unassembled WGS sequence"/>
</dbReference>
<protein>
    <recommendedName>
        <fullName evidence="9">LppA-like lipoprotein</fullName>
    </recommendedName>
</protein>
<evidence type="ECO:0000256" key="6">
    <source>
        <dbReference type="ARBA" id="ARBA00023288"/>
    </source>
</evidence>
<evidence type="ECO:0000256" key="3">
    <source>
        <dbReference type="ARBA" id="ARBA00022729"/>
    </source>
</evidence>
<dbReference type="InterPro" id="IPR032018">
    <property type="entry name" value="LppA/LppB/LprP"/>
</dbReference>
<keyword evidence="6" id="KW-0449">Lipoprotein</keyword>
<keyword evidence="3" id="KW-0732">Signal</keyword>
<name>A0ABP7TGV4_9PSEU</name>